<feature type="compositionally biased region" description="Basic and acidic residues" evidence="1">
    <location>
        <begin position="1264"/>
        <end position="1281"/>
    </location>
</feature>
<comment type="caution">
    <text evidence="2">The sequence shown here is derived from an EMBL/GenBank/DDBJ whole genome shotgun (WGS) entry which is preliminary data.</text>
</comment>
<dbReference type="Proteomes" id="UP000241587">
    <property type="component" value="Unassembled WGS sequence"/>
</dbReference>
<gene>
    <name evidence="2" type="ORF">FCULG_00009455</name>
</gene>
<organism evidence="2 3">
    <name type="scientific">Fusarium culmorum</name>
    <dbReference type="NCBI Taxonomy" id="5516"/>
    <lineage>
        <taxon>Eukaryota</taxon>
        <taxon>Fungi</taxon>
        <taxon>Dikarya</taxon>
        <taxon>Ascomycota</taxon>
        <taxon>Pezizomycotina</taxon>
        <taxon>Sordariomycetes</taxon>
        <taxon>Hypocreomycetidae</taxon>
        <taxon>Hypocreales</taxon>
        <taxon>Nectriaceae</taxon>
        <taxon>Fusarium</taxon>
    </lineage>
</organism>
<protein>
    <submittedName>
        <fullName evidence="2">Meiotically up-regulated gene 65 protein</fullName>
    </submittedName>
</protein>
<dbReference type="InterPro" id="IPR011990">
    <property type="entry name" value="TPR-like_helical_dom_sf"/>
</dbReference>
<dbReference type="Gene3D" id="1.25.40.10">
    <property type="entry name" value="Tetratricopeptide repeat domain"/>
    <property type="match status" value="1"/>
</dbReference>
<dbReference type="EMBL" id="PVEM01000016">
    <property type="protein sequence ID" value="PTD03171.1"/>
    <property type="molecule type" value="Genomic_DNA"/>
</dbReference>
<accession>A0A2T4GI07</accession>
<feature type="region of interest" description="Disordered" evidence="1">
    <location>
        <begin position="1207"/>
        <end position="1281"/>
    </location>
</feature>
<proteinExistence type="predicted"/>
<feature type="region of interest" description="Disordered" evidence="1">
    <location>
        <begin position="273"/>
        <end position="300"/>
    </location>
</feature>
<evidence type="ECO:0000313" key="2">
    <source>
        <dbReference type="EMBL" id="PTD03171.1"/>
    </source>
</evidence>
<dbReference type="OMA" id="EWRINEQ"/>
<feature type="compositionally biased region" description="Basic and acidic residues" evidence="1">
    <location>
        <begin position="16"/>
        <end position="29"/>
    </location>
</feature>
<keyword evidence="3" id="KW-1185">Reference proteome</keyword>
<feature type="compositionally biased region" description="Low complexity" evidence="1">
    <location>
        <begin position="275"/>
        <end position="291"/>
    </location>
</feature>
<feature type="region of interest" description="Disordered" evidence="1">
    <location>
        <begin position="1"/>
        <end position="129"/>
    </location>
</feature>
<feature type="compositionally biased region" description="Basic and acidic residues" evidence="1">
    <location>
        <begin position="57"/>
        <end position="84"/>
    </location>
</feature>
<dbReference type="OrthoDB" id="185373at2759"/>
<evidence type="ECO:0000256" key="1">
    <source>
        <dbReference type="SAM" id="MobiDB-lite"/>
    </source>
</evidence>
<sequence length="1281" mass="146540">MLRVKSSRRPAVLKPTDYDHEIALVDHDAAATPTGLLGVEEEGEESQTQNHNGQNGEHQDNSNKKPDDAPANGHDDSHTEDGNEIHPSPNQAKGEQGLPPQARPSIEIQEPTPDAFHGDHPQVKPRKPRVKRETAIDILYENERGGFLCGVPLFSSQALGGLDPPAWTNGYHKASPSNIHNAQVPDPTWEWAWPEWRINHQDGVDEHGWEYSFYFSKKFSWHSGKWWNSFVRRRAWTRKRIRKRDEDVSADPHMLNTGYFTIQSASHKSRLSHASVTSSRLSQSSMSQMTTGDGDEKPPEIDNVEDLIRALRQARIDREKLDAVDSYMEHAEDLQNLQHEMHEIMSLFVFQQSRRILLSRLMEIHDETTAQVKKTNTTELRERNQALKDAIHHADEEVRKLAYWSDVKQMTENGEAKEAVKGDKGWDESWEGVDQSGGAHPLRDKATVAVWRARSRCSASTGPFLISRALMPCRVLNPYTAIRFESTIAQTGGTSLTEPLETALVPLSNRPHMSIEVRKKQPEQVVASLDNPPDSRNRVFKDAFKIDAPKLAEDKDAMKAFKPLIAKPLQYPNELATKASLEEHLRDKRRQAGLSIVWSHFNKKIRDWTECFNLMKRITPRWDERANMSAVRIVLPKSWDIEVNNQNLEYVDSATGVLRKLRAAVDRNPSAIVLRGQSKILVKVADEIVRYCKEAEIYELGEVATSDYRTRQLWPTIENAPNGGASLPEDHSDEIWVHKEYQQHFITVPYEKIPRPAEWTNDNFEQYIATLCYGKIPSHLAIPFYGERRTNGRFIDTDGIRIKLIVDAFQDPTARPFITAPVLKMAISMMAFRGGHRASASHLVQLGEEWGTPMDTDIYNIMLEGYVHKRDIGFFYGFLRRMEARYHHPNIRTWLLFLQLVKGEDERRQVIVAMYQLGMFNHVATRRGIADVMAPMDAYAALKAGTPLKTFLAEQNERYLKDWLAIDGLNGIITEFLRFHRPEDPRIEDCKTLIDTHVSSGQRLELKTINIFIRHAALTRDWDTAFWALSLFKEAGCEPDQETYAGLMSLSIQTRSPHALGTVYFYGVLHRKLKKASRQMLSKILLRTHPDQFWKRVQHQPGIFPRQAIPELHYRKIFNLRTIMSRIERVILDKWAGYVPAKPLERSLELAYRSNDQPMHNQIASGQSIQVQDLIVKLRRVDGQPGNINVRLKGRFDPERMVENWRASGAEPDEVNQNNGSDEPDSWPDLETLPEGQEADHEREGDVQEGLSGVQDTYSSTKTNLEELDSKVMEDGENNKT</sequence>
<feature type="compositionally biased region" description="Polar residues" evidence="1">
    <location>
        <begin position="1254"/>
        <end position="1263"/>
    </location>
</feature>
<feature type="compositionally biased region" description="Polar residues" evidence="1">
    <location>
        <begin position="46"/>
        <end position="56"/>
    </location>
</feature>
<name>A0A2T4GI07_FUSCU</name>
<evidence type="ECO:0000313" key="3">
    <source>
        <dbReference type="Proteomes" id="UP000241587"/>
    </source>
</evidence>
<reference evidence="2 3" key="1">
    <citation type="submission" date="2018-02" db="EMBL/GenBank/DDBJ databases">
        <title>Fusarium culmorum secondary metabolites in fungal-bacterial-plant interactions.</title>
        <authorList>
            <person name="Schmidt R."/>
        </authorList>
    </citation>
    <scope>NUCLEOTIDE SEQUENCE [LARGE SCALE GENOMIC DNA]</scope>
    <source>
        <strain evidence="2 3">PV</strain>
    </source>
</reference>